<dbReference type="InterPro" id="IPR002035">
    <property type="entry name" value="VWF_A"/>
</dbReference>
<evidence type="ECO:0000256" key="3">
    <source>
        <dbReference type="ARBA" id="ARBA00022670"/>
    </source>
</evidence>
<organism evidence="14 15">
    <name type="scientific">Astyanax mexicanus</name>
    <name type="common">Blind cave fish</name>
    <name type="synonym">Astyanax fasciatus mexicanus</name>
    <dbReference type="NCBI Taxonomy" id="7994"/>
    <lineage>
        <taxon>Eukaryota</taxon>
        <taxon>Metazoa</taxon>
        <taxon>Chordata</taxon>
        <taxon>Craniata</taxon>
        <taxon>Vertebrata</taxon>
        <taxon>Euteleostomi</taxon>
        <taxon>Actinopterygii</taxon>
        <taxon>Neopterygii</taxon>
        <taxon>Teleostei</taxon>
        <taxon>Ostariophysi</taxon>
        <taxon>Characiformes</taxon>
        <taxon>Characoidei</taxon>
        <taxon>Acestrorhamphidae</taxon>
        <taxon>Acestrorhamphinae</taxon>
        <taxon>Astyanax</taxon>
    </lineage>
</organism>
<reference evidence="14 15" key="1">
    <citation type="submission" date="2021-07" db="EMBL/GenBank/DDBJ databases">
        <authorList>
            <person name="Imarazene B."/>
            <person name="Zahm M."/>
            <person name="Klopp C."/>
            <person name="Cabau C."/>
            <person name="Beille S."/>
            <person name="Jouanno E."/>
            <person name="Castinel A."/>
            <person name="Lluch J."/>
            <person name="Gil L."/>
            <person name="Kuchtly C."/>
            <person name="Lopez Roques C."/>
            <person name="Donnadieu C."/>
            <person name="Parrinello H."/>
            <person name="Journot L."/>
            <person name="Du K."/>
            <person name="Schartl M."/>
            <person name="Retaux S."/>
            <person name="Guiguen Y."/>
        </authorList>
    </citation>
    <scope>NUCLEOTIDE SEQUENCE [LARGE SCALE GENOMIC DNA]</scope>
    <source>
        <strain evidence="14">Pach_M1</strain>
        <tissue evidence="14">Testis</tissue>
    </source>
</reference>
<sequence length="907" mass="99075">MVRVVAVVSLVLSALGAAIGIKLDGNGYTDLLIAINPAVPQNDKLINQIKDMITSGSQYLFHAVEDKVFFKEVKILVPPTWKGNYERAKRETYDKASVFIDRPNPIFGDEPYTKQMKGCGEEGEYIHFTPDFLLDDDLLDAYGTREKVFVHEWAHLRWGVFDEYSEEEPFYLFGNNIEPTRCIKDIRGRNYKVTNGKHVHCPTDVATGLPIKGCQFFPDREQENSASIMYMQSLDSVKAFCGFMDHNYEAPNMQNKKCDYRSTSSVIFESSVDSDALNTLQPLPSPPPPPTFTVIQRQHRVICLILDVSGSMKGERILRLQQAATLFLSEIVEEGAQVGIVKFSTNAEIVSPLTTLQGKESRDGLIRHLPKTVDGSTNMCNGLNLGFEVLKKDDGSTKGDDLIFLTDGEATDKVEDCLQSVVDSGAIVNTIALGPSASSVLITMANLTNGKFIVADQSLLSNQLVDAFTSFILSDGDPTKQAIQLVSIGKNTADWFNGTVPIDRTVGNGTTFTVIYEKSIPTVHIEAPSGRVYNQAHVTNHQETRTITLNIPGTAEPGDWKYSFLNIRAAAQTMSLTVTSRAAHDDVNPIIVTAEMNQPSADGSKPMVVYAEVKQNRMPVLGAKVMATMESDTGHSELLHLLDNGAGADTLKDDGVYSRYFTKLKNGRYSLKVQVTREGGNIPFTPSRQGGSLYVPGYIVDGELQLNPPKPPVNVQPADVGSFTRIATGESFVVSVPPNAPPPNFPPNKVTDLSAEILEDTVLLNWTAPGEDLDQGTAGSYEIKWSEDLEVLQKNFSGANVLNTSALQPQEAGSSEQHHFLPDIPIPNGTTLFFALRSEDKEAVKSDVSNIARVKKFVPGPTSTETPDPGLNMSAVVISVCVGTLVVCLIAAVAIYVKKRQRNSGVI</sequence>
<dbReference type="InterPro" id="IPR013642">
    <property type="entry name" value="CLCA_N"/>
</dbReference>
<keyword evidence="3" id="KW-0645">Protease</keyword>
<dbReference type="GO" id="GO:0046872">
    <property type="term" value="F:metal ion binding"/>
    <property type="evidence" value="ECO:0007669"/>
    <property type="project" value="UniProtKB-KW"/>
</dbReference>
<dbReference type="PANTHER" id="PTHR10579">
    <property type="entry name" value="CALCIUM-ACTIVATED CHLORIDE CHANNEL REGULATOR"/>
    <property type="match status" value="1"/>
</dbReference>
<dbReference type="GO" id="GO:0005886">
    <property type="term" value="C:plasma membrane"/>
    <property type="evidence" value="ECO:0007669"/>
    <property type="project" value="TreeGrafter"/>
</dbReference>
<dbReference type="OrthoDB" id="687730at2759"/>
<dbReference type="InterPro" id="IPR036465">
    <property type="entry name" value="vWFA_dom_sf"/>
</dbReference>
<dbReference type="GO" id="GO:0005229">
    <property type="term" value="F:intracellularly calcium-gated chloride channel activity"/>
    <property type="evidence" value="ECO:0007669"/>
    <property type="project" value="InterPro"/>
</dbReference>
<dbReference type="GO" id="GO:0008237">
    <property type="term" value="F:metallopeptidase activity"/>
    <property type="evidence" value="ECO:0007669"/>
    <property type="project" value="UniProtKB-KW"/>
</dbReference>
<feature type="chain" id="PRO_5035832010" evidence="12">
    <location>
        <begin position="21"/>
        <end position="907"/>
    </location>
</feature>
<keyword evidence="11" id="KW-1133">Transmembrane helix</keyword>
<dbReference type="InterPro" id="IPR051266">
    <property type="entry name" value="CLCR"/>
</dbReference>
<dbReference type="SMART" id="SM00327">
    <property type="entry name" value="VWA"/>
    <property type="match status" value="1"/>
</dbReference>
<keyword evidence="4" id="KW-0479">Metal-binding</keyword>
<evidence type="ECO:0000256" key="8">
    <source>
        <dbReference type="ARBA" id="ARBA00023049"/>
    </source>
</evidence>
<evidence type="ECO:0000256" key="12">
    <source>
        <dbReference type="SAM" id="SignalP"/>
    </source>
</evidence>
<protein>
    <submittedName>
        <fullName evidence="14">Calcium-activated chloride channel regulator 1</fullName>
    </submittedName>
</protein>
<feature type="domain" description="VWFA" evidence="13">
    <location>
        <begin position="301"/>
        <end position="468"/>
    </location>
</feature>
<dbReference type="NCBIfam" id="TIGR00868">
    <property type="entry name" value="hCaCC"/>
    <property type="match status" value="1"/>
</dbReference>
<dbReference type="Proteomes" id="UP000752171">
    <property type="component" value="Unassembled WGS sequence"/>
</dbReference>
<dbReference type="PROSITE" id="PS50234">
    <property type="entry name" value="VWFA"/>
    <property type="match status" value="1"/>
</dbReference>
<feature type="signal peptide" evidence="12">
    <location>
        <begin position="1"/>
        <end position="20"/>
    </location>
</feature>
<keyword evidence="8" id="KW-0482">Metalloprotease</keyword>
<dbReference type="NCBIfam" id="NF041940">
    <property type="entry name" value="choice_anch_X"/>
    <property type="match status" value="1"/>
</dbReference>
<evidence type="ECO:0000256" key="9">
    <source>
        <dbReference type="ARBA" id="ARBA00023180"/>
    </source>
</evidence>
<evidence type="ECO:0000313" key="15">
    <source>
        <dbReference type="Proteomes" id="UP000752171"/>
    </source>
</evidence>
<evidence type="ECO:0000256" key="5">
    <source>
        <dbReference type="ARBA" id="ARBA00022729"/>
    </source>
</evidence>
<dbReference type="SUPFAM" id="SSF53300">
    <property type="entry name" value="vWA-like"/>
    <property type="match status" value="1"/>
</dbReference>
<gene>
    <name evidence="14" type="ORF">AMEX_G21188</name>
</gene>
<evidence type="ECO:0000256" key="11">
    <source>
        <dbReference type="SAM" id="Phobius"/>
    </source>
</evidence>
<dbReference type="Gene3D" id="3.40.50.410">
    <property type="entry name" value="von Willebrand factor, type A domain"/>
    <property type="match status" value="1"/>
</dbReference>
<proteinExistence type="inferred from homology"/>
<comment type="similarity">
    <text evidence="1">Belongs to the CLCR family.</text>
</comment>
<comment type="caution">
    <text evidence="14">The sequence shown here is derived from an EMBL/GenBank/DDBJ whole genome shotgun (WGS) entry which is preliminary data.</text>
</comment>
<keyword evidence="6" id="KW-0378">Hydrolase</keyword>
<keyword evidence="5 12" id="KW-0732">Signal</keyword>
<keyword evidence="11" id="KW-0472">Membrane</keyword>
<keyword evidence="10" id="KW-0868">Chloride</keyword>
<keyword evidence="7" id="KW-0862">Zinc</keyword>
<dbReference type="AlphaFoldDB" id="A0A8T2L4H5"/>
<dbReference type="PANTHER" id="PTHR10579:SF172">
    <property type="entry name" value="CALCIUM-ACTIVATED CHLORIDE CHANNEL REGULATOR 4 PRECURSOR-RELATED"/>
    <property type="match status" value="1"/>
</dbReference>
<name>A0A8T2L4H5_ASTMX</name>
<evidence type="ECO:0000313" key="14">
    <source>
        <dbReference type="EMBL" id="KAG9264852.1"/>
    </source>
</evidence>
<keyword evidence="11" id="KW-0812">Transmembrane</keyword>
<evidence type="ECO:0000256" key="4">
    <source>
        <dbReference type="ARBA" id="ARBA00022723"/>
    </source>
</evidence>
<evidence type="ECO:0000256" key="2">
    <source>
        <dbReference type="ARBA" id="ARBA00022448"/>
    </source>
</evidence>
<keyword evidence="2" id="KW-0813">Transport</keyword>
<dbReference type="GO" id="GO:0006508">
    <property type="term" value="P:proteolysis"/>
    <property type="evidence" value="ECO:0007669"/>
    <property type="project" value="UniProtKB-KW"/>
</dbReference>
<evidence type="ECO:0000259" key="13">
    <source>
        <dbReference type="PROSITE" id="PS50234"/>
    </source>
</evidence>
<feature type="transmembrane region" description="Helical" evidence="11">
    <location>
        <begin position="873"/>
        <end position="897"/>
    </location>
</feature>
<keyword evidence="9" id="KW-0325">Glycoprotein</keyword>
<evidence type="ECO:0000256" key="10">
    <source>
        <dbReference type="ARBA" id="ARBA00023214"/>
    </source>
</evidence>
<dbReference type="InterPro" id="IPR004727">
    <property type="entry name" value="CLCA_chordata"/>
</dbReference>
<dbReference type="CDD" id="cd00198">
    <property type="entry name" value="vWFA"/>
    <property type="match status" value="1"/>
</dbReference>
<evidence type="ECO:0000256" key="7">
    <source>
        <dbReference type="ARBA" id="ARBA00022833"/>
    </source>
</evidence>
<accession>A0A8T2L4H5</accession>
<dbReference type="Pfam" id="PF13519">
    <property type="entry name" value="VWA_2"/>
    <property type="match status" value="1"/>
</dbReference>
<evidence type="ECO:0000256" key="1">
    <source>
        <dbReference type="ARBA" id="ARBA00006398"/>
    </source>
</evidence>
<dbReference type="Pfam" id="PF08434">
    <property type="entry name" value="CLCA"/>
    <property type="match status" value="1"/>
</dbReference>
<dbReference type="EMBL" id="JAICCE010000018">
    <property type="protein sequence ID" value="KAG9264852.1"/>
    <property type="molecule type" value="Genomic_DNA"/>
</dbReference>
<evidence type="ECO:0000256" key="6">
    <source>
        <dbReference type="ARBA" id="ARBA00022801"/>
    </source>
</evidence>